<keyword evidence="3" id="KW-1185">Reference proteome</keyword>
<sequence>MNRLSLVEEKKDKEIATIKLEVSRLTSELADMEKLRKGLKEQEVRSTELEIALKEATEKATSLEGDLRRLG</sequence>
<proteinExistence type="predicted"/>
<evidence type="ECO:0000256" key="1">
    <source>
        <dbReference type="SAM" id="Coils"/>
    </source>
</evidence>
<gene>
    <name evidence="2" type="ORF">DEO72_LG4g538</name>
</gene>
<dbReference type="AlphaFoldDB" id="A0A4D6LLD6"/>
<dbReference type="Proteomes" id="UP000501690">
    <property type="component" value="Linkage Group LG4"/>
</dbReference>
<protein>
    <submittedName>
        <fullName evidence="2">Uncharacterized protein</fullName>
    </submittedName>
</protein>
<evidence type="ECO:0000313" key="3">
    <source>
        <dbReference type="Proteomes" id="UP000501690"/>
    </source>
</evidence>
<accession>A0A4D6LLD6</accession>
<organism evidence="2 3">
    <name type="scientific">Vigna unguiculata</name>
    <name type="common">Cowpea</name>
    <dbReference type="NCBI Taxonomy" id="3917"/>
    <lineage>
        <taxon>Eukaryota</taxon>
        <taxon>Viridiplantae</taxon>
        <taxon>Streptophyta</taxon>
        <taxon>Embryophyta</taxon>
        <taxon>Tracheophyta</taxon>
        <taxon>Spermatophyta</taxon>
        <taxon>Magnoliopsida</taxon>
        <taxon>eudicotyledons</taxon>
        <taxon>Gunneridae</taxon>
        <taxon>Pentapetalae</taxon>
        <taxon>rosids</taxon>
        <taxon>fabids</taxon>
        <taxon>Fabales</taxon>
        <taxon>Fabaceae</taxon>
        <taxon>Papilionoideae</taxon>
        <taxon>50 kb inversion clade</taxon>
        <taxon>NPAAA clade</taxon>
        <taxon>indigoferoid/millettioid clade</taxon>
        <taxon>Phaseoleae</taxon>
        <taxon>Vigna</taxon>
    </lineage>
</organism>
<feature type="coiled-coil region" evidence="1">
    <location>
        <begin position="15"/>
        <end position="66"/>
    </location>
</feature>
<reference evidence="2 3" key="1">
    <citation type="submission" date="2019-04" db="EMBL/GenBank/DDBJ databases">
        <title>An improved genome assembly and genetic linkage map for asparagus bean, Vigna unguiculata ssp. sesquipedialis.</title>
        <authorList>
            <person name="Xia Q."/>
            <person name="Zhang R."/>
            <person name="Dong Y."/>
        </authorList>
    </citation>
    <scope>NUCLEOTIDE SEQUENCE [LARGE SCALE GENOMIC DNA]</scope>
    <source>
        <tissue evidence="2">Leaf</tissue>
    </source>
</reference>
<evidence type="ECO:0000313" key="2">
    <source>
        <dbReference type="EMBL" id="QCD89592.1"/>
    </source>
</evidence>
<dbReference type="EMBL" id="CP039348">
    <property type="protein sequence ID" value="QCD89592.1"/>
    <property type="molecule type" value="Genomic_DNA"/>
</dbReference>
<name>A0A4D6LLD6_VIGUN</name>
<keyword evidence="1" id="KW-0175">Coiled coil</keyword>